<feature type="transmembrane region" description="Helical" evidence="7">
    <location>
        <begin position="48"/>
        <end position="66"/>
    </location>
</feature>
<gene>
    <name evidence="9" type="primary">eccE5_2</name>
    <name evidence="9" type="ORF">ERS075579_04125</name>
</gene>
<dbReference type="InterPro" id="IPR021368">
    <property type="entry name" value="T7SS_EccE"/>
</dbReference>
<dbReference type="Pfam" id="PF11203">
    <property type="entry name" value="EccE"/>
    <property type="match status" value="1"/>
</dbReference>
<proteinExistence type="inferred from homology"/>
<dbReference type="Proteomes" id="UP000045782">
    <property type="component" value="Unassembled WGS sequence"/>
</dbReference>
<evidence type="ECO:0000256" key="1">
    <source>
        <dbReference type="ARBA" id="ARBA00004236"/>
    </source>
</evidence>
<keyword evidence="3" id="KW-1003">Cell membrane</keyword>
<sequence>MRRRNSHLGRQDKKPFPFRIRPQLPNVIAAEFVAAAALGIMFRLHVQWPWMVAVAVSITLIAVVEFKDALLPRWLVIWWRWWRSRKSDPTAAVDDRGLLEVELPRDNDRDLSVAPQQQPRYAGMRWDNDVLVAVIAMWSNAHVPTVIAHDPDDPHHEGSRQPWLADMVPLDVVAEGLKLRAGLEAIDVIQVGRRTTDGTAYSALYDQIIGLDPALVAKRTWLILRLPFDPANPEIVRRGGGLEGAVLAMRDTARHLTRRLREVSCNAEIADPDEFLLAEASLMTGIPQDGEGVESHRGGIVTPRGHITTYRLHPDDLTNRHLGIWWAYRSSEASGTYRATTSALILRLTPARDREFVGVRAWVRYHTTEAPGKDARLPRLVRQYADQGAALTATLPLGNQSLQAQKQMVTAPLAFRTPGELRELRLPVGPSGQLMGRTGSGDNMLLPLAERGLVTRVYVDGPLWIAQQLVLRSLASGSSCRVSSSRPEQWWPMMRRLAEDHRLWLAPDPEPRFASMQVCDLTPATFPAGAVTVLIVGRPGADPPADIDILVKADPRDPYQVTVTTASMSKPMPIGLTEAREEARYIGHSNDVRQS</sequence>
<keyword evidence="5 7" id="KW-1133">Transmembrane helix</keyword>
<dbReference type="GO" id="GO:0005886">
    <property type="term" value="C:plasma membrane"/>
    <property type="evidence" value="ECO:0007669"/>
    <property type="project" value="UniProtKB-SubCell"/>
</dbReference>
<feature type="domain" description="Type VII secretion system protein EccE" evidence="8">
    <location>
        <begin position="217"/>
        <end position="311"/>
    </location>
</feature>
<comment type="subcellular location">
    <subcellularLocation>
        <location evidence="1">Cell membrane</location>
    </subcellularLocation>
</comment>
<reference evidence="9 10" key="1">
    <citation type="submission" date="2015-03" db="EMBL/GenBank/DDBJ databases">
        <authorList>
            <person name="Murphy D."/>
        </authorList>
    </citation>
    <scope>NUCLEOTIDE SEQUENCE [LARGE SCALE GENOMIC DNA]</scope>
    <source>
        <strain evidence="9 10">PAP088</strain>
    </source>
</reference>
<comment type="similarity">
    <text evidence="2">Belongs to the EccE family.</text>
</comment>
<dbReference type="NCBIfam" id="TIGR03923">
    <property type="entry name" value="T7SS_EccE"/>
    <property type="match status" value="1"/>
</dbReference>
<keyword evidence="6 7" id="KW-0472">Membrane</keyword>
<evidence type="ECO:0000256" key="3">
    <source>
        <dbReference type="ARBA" id="ARBA00022475"/>
    </source>
</evidence>
<evidence type="ECO:0000313" key="9">
    <source>
        <dbReference type="EMBL" id="CPV66996.1"/>
    </source>
</evidence>
<dbReference type="InterPro" id="IPR050051">
    <property type="entry name" value="EccE_dom"/>
</dbReference>
<dbReference type="RefSeq" id="WP_052619149.1">
    <property type="nucleotide sequence ID" value="NZ_CSWP01000009.1"/>
</dbReference>
<organism evidence="9 10">
    <name type="scientific">Mycobacteroides abscessus</name>
    <dbReference type="NCBI Taxonomy" id="36809"/>
    <lineage>
        <taxon>Bacteria</taxon>
        <taxon>Bacillati</taxon>
        <taxon>Actinomycetota</taxon>
        <taxon>Actinomycetes</taxon>
        <taxon>Mycobacteriales</taxon>
        <taxon>Mycobacteriaceae</taxon>
        <taxon>Mycobacteroides</taxon>
    </lineage>
</organism>
<evidence type="ECO:0000259" key="8">
    <source>
        <dbReference type="Pfam" id="PF11203"/>
    </source>
</evidence>
<evidence type="ECO:0000256" key="4">
    <source>
        <dbReference type="ARBA" id="ARBA00022692"/>
    </source>
</evidence>
<evidence type="ECO:0000256" key="6">
    <source>
        <dbReference type="ARBA" id="ARBA00023136"/>
    </source>
</evidence>
<keyword evidence="4 7" id="KW-0812">Transmembrane</keyword>
<name>A0A0U0ZT64_9MYCO</name>
<evidence type="ECO:0000256" key="2">
    <source>
        <dbReference type="ARBA" id="ARBA00007759"/>
    </source>
</evidence>
<evidence type="ECO:0000256" key="7">
    <source>
        <dbReference type="SAM" id="Phobius"/>
    </source>
</evidence>
<dbReference type="AlphaFoldDB" id="A0A0U0ZT64"/>
<dbReference type="EMBL" id="CSWP01000009">
    <property type="protein sequence ID" value="CPV66996.1"/>
    <property type="molecule type" value="Genomic_DNA"/>
</dbReference>
<accession>A0A0U0ZT64</accession>
<evidence type="ECO:0000256" key="5">
    <source>
        <dbReference type="ARBA" id="ARBA00022989"/>
    </source>
</evidence>
<evidence type="ECO:0000313" key="10">
    <source>
        <dbReference type="Proteomes" id="UP000045782"/>
    </source>
</evidence>
<protein>
    <submittedName>
        <fullName evidence="9">ESX-5 secretion system protein EccE5</fullName>
    </submittedName>
</protein>